<gene>
    <name evidence="2" type="ORF">B0I33_101312</name>
</gene>
<comment type="caution">
    <text evidence="2">The sequence shown here is derived from an EMBL/GenBank/DDBJ whole genome shotgun (WGS) entry which is preliminary data.</text>
</comment>
<organism evidence="2 3">
    <name type="scientific">Prauserella shujinwangii</name>
    <dbReference type="NCBI Taxonomy" id="1453103"/>
    <lineage>
        <taxon>Bacteria</taxon>
        <taxon>Bacillati</taxon>
        <taxon>Actinomycetota</taxon>
        <taxon>Actinomycetes</taxon>
        <taxon>Pseudonocardiales</taxon>
        <taxon>Pseudonocardiaceae</taxon>
        <taxon>Prauserella</taxon>
    </lineage>
</organism>
<dbReference type="OrthoDB" id="8481950at2"/>
<dbReference type="RefSeq" id="WP_106176665.1">
    <property type="nucleotide sequence ID" value="NZ_PVNH01000001.1"/>
</dbReference>
<keyword evidence="1" id="KW-0472">Membrane</keyword>
<dbReference type="Pfam" id="PF14248">
    <property type="entry name" value="DUF4345"/>
    <property type="match status" value="1"/>
</dbReference>
<dbReference type="InterPro" id="IPR025597">
    <property type="entry name" value="DUF4345"/>
</dbReference>
<keyword evidence="1" id="KW-1133">Transmembrane helix</keyword>
<evidence type="ECO:0000256" key="1">
    <source>
        <dbReference type="SAM" id="Phobius"/>
    </source>
</evidence>
<evidence type="ECO:0000313" key="2">
    <source>
        <dbReference type="EMBL" id="PRX51159.1"/>
    </source>
</evidence>
<feature type="transmembrane region" description="Helical" evidence="1">
    <location>
        <begin position="106"/>
        <end position="124"/>
    </location>
</feature>
<evidence type="ECO:0000313" key="3">
    <source>
        <dbReference type="Proteomes" id="UP000238362"/>
    </source>
</evidence>
<protein>
    <submittedName>
        <fullName evidence="2">Uncharacterized protein DUF4345</fullName>
    </submittedName>
</protein>
<name>A0A2T0M374_9PSEU</name>
<dbReference type="AlphaFoldDB" id="A0A2T0M374"/>
<keyword evidence="1" id="KW-0812">Transmembrane</keyword>
<proteinExistence type="predicted"/>
<feature type="transmembrane region" description="Helical" evidence="1">
    <location>
        <begin position="46"/>
        <end position="66"/>
    </location>
</feature>
<dbReference type="Proteomes" id="UP000238362">
    <property type="component" value="Unassembled WGS sequence"/>
</dbReference>
<keyword evidence="3" id="KW-1185">Reference proteome</keyword>
<feature type="transmembrane region" description="Helical" evidence="1">
    <location>
        <begin position="73"/>
        <end position="94"/>
    </location>
</feature>
<accession>A0A2T0M374</accession>
<dbReference type="EMBL" id="PVNH01000001">
    <property type="protein sequence ID" value="PRX51159.1"/>
    <property type="molecule type" value="Genomic_DNA"/>
</dbReference>
<sequence length="125" mass="12433">MATLVILAVGVFFLGMGLYALIAPAALVRPFHLGAGTPEGRSEVRAVYGGFGVAVAAVLGATAFGAGSVRPGVVLTVGAALGGMALGRVVSRLAEGRAAPSACYPVWFYCAVEAGAAVLLLTLAR</sequence>
<reference evidence="2 3" key="1">
    <citation type="submission" date="2018-03" db="EMBL/GenBank/DDBJ databases">
        <title>Genomic Encyclopedia of Type Strains, Phase III (KMG-III): the genomes of soil and plant-associated and newly described type strains.</title>
        <authorList>
            <person name="Whitman W."/>
        </authorList>
    </citation>
    <scope>NUCLEOTIDE SEQUENCE [LARGE SCALE GENOMIC DNA]</scope>
    <source>
        <strain evidence="2 3">CGMCC 4.7125</strain>
    </source>
</reference>